<evidence type="ECO:0000313" key="2">
    <source>
        <dbReference type="EMBL" id="CAB4139641.1"/>
    </source>
</evidence>
<organism evidence="2">
    <name type="scientific">uncultured Caudovirales phage</name>
    <dbReference type="NCBI Taxonomy" id="2100421"/>
    <lineage>
        <taxon>Viruses</taxon>
        <taxon>Duplodnaviria</taxon>
        <taxon>Heunggongvirae</taxon>
        <taxon>Uroviricota</taxon>
        <taxon>Caudoviricetes</taxon>
        <taxon>Peduoviridae</taxon>
        <taxon>Maltschvirus</taxon>
        <taxon>Maltschvirus maltsch</taxon>
    </lineage>
</organism>
<proteinExistence type="predicted"/>
<accession>A0A6J5M036</accession>
<evidence type="ECO:0000259" key="1">
    <source>
        <dbReference type="Pfam" id="PF10686"/>
    </source>
</evidence>
<dbReference type="Gene3D" id="3.40.50.450">
    <property type="match status" value="1"/>
</dbReference>
<name>A0A6J5M036_9CAUD</name>
<reference evidence="2" key="1">
    <citation type="submission" date="2020-04" db="EMBL/GenBank/DDBJ databases">
        <authorList>
            <person name="Chiriac C."/>
            <person name="Salcher M."/>
            <person name="Ghai R."/>
            <person name="Kavagutti S V."/>
        </authorList>
    </citation>
    <scope>NUCLEOTIDE SEQUENCE</scope>
</reference>
<dbReference type="InterPro" id="IPR019627">
    <property type="entry name" value="YAcAr"/>
</dbReference>
<dbReference type="SUPFAM" id="SSF102405">
    <property type="entry name" value="MCP/YpsA-like"/>
    <property type="match status" value="1"/>
</dbReference>
<dbReference type="EMBL" id="LR796361">
    <property type="protein sequence ID" value="CAB4139641.1"/>
    <property type="molecule type" value="Genomic_DNA"/>
</dbReference>
<gene>
    <name evidence="2" type="ORF">UFOVP342_63</name>
</gene>
<sequence>MKVCIIGSRSIDKAEIVFPILDRFIKEQTNGKPTFISGCAKGVDQLSKKYAEANGFDFVEFLPYHLIDQTVEFSSKYFFIRNKQMIDNADKVLVIWDGKSKGTEYGIKYTQKKNLPVMIIKVV</sequence>
<dbReference type="Pfam" id="PF10686">
    <property type="entry name" value="YAcAr"/>
    <property type="match status" value="1"/>
</dbReference>
<protein>
    <submittedName>
        <fullName evidence="2">Mycobacteriophage D29, Gp61</fullName>
    </submittedName>
</protein>
<feature type="domain" description="YspA cpYpsA-related SLOG" evidence="1">
    <location>
        <begin position="1"/>
        <end position="63"/>
    </location>
</feature>